<dbReference type="InParanoid" id="A0A409VGP2"/>
<feature type="compositionally biased region" description="Polar residues" evidence="8">
    <location>
        <begin position="32"/>
        <end position="46"/>
    </location>
</feature>
<keyword evidence="10" id="KW-1185">Reference proteome</keyword>
<proteinExistence type="inferred from homology"/>
<dbReference type="InterPro" id="IPR010729">
    <property type="entry name" value="Ribosomal_uL29_mit"/>
</dbReference>
<keyword evidence="4" id="KW-0496">Mitochondrion</keyword>
<sequence length="226" mass="26198">MFTVSRHASKHVLRPWTRSFAQVVNDGRRGTSQEGSSRKTSSQTRESPPVKVPVREDHGLYAFFRRKKGDHLAGEDRYEVFETPEEGQMITGHAGRAWEASELRNKSFKDLHTLWYVALREKNVLATQREETRRMGVTHPALQFSQERSRNCRKTMARIKLVLNERRLAFEGALKIAEREQATAKQEQGYNKEDEEILKFQLEQEPGQPHATQGRRKPSRRLTLTA</sequence>
<dbReference type="InterPro" id="IPR038340">
    <property type="entry name" value="MRP-L47_sf"/>
</dbReference>
<dbReference type="PANTHER" id="PTHR21183">
    <property type="entry name" value="RIBOSOMAL PROTEIN L47, MITOCHONDRIAL-RELATED"/>
    <property type="match status" value="1"/>
</dbReference>
<dbReference type="Proteomes" id="UP000284706">
    <property type="component" value="Unassembled WGS sequence"/>
</dbReference>
<evidence type="ECO:0000313" key="9">
    <source>
        <dbReference type="EMBL" id="PPQ65411.1"/>
    </source>
</evidence>
<name>A0A409VGP2_9AGAR</name>
<dbReference type="InterPro" id="IPR036049">
    <property type="entry name" value="Ribosomal_uL29_sf"/>
</dbReference>
<gene>
    <name evidence="9" type="ORF">CVT26_000036</name>
</gene>
<evidence type="ECO:0000313" key="10">
    <source>
        <dbReference type="Proteomes" id="UP000284706"/>
    </source>
</evidence>
<dbReference type="FunCoup" id="A0A409VGP2">
    <property type="interactions" value="26"/>
</dbReference>
<dbReference type="EMBL" id="NHYE01005654">
    <property type="protein sequence ID" value="PPQ65411.1"/>
    <property type="molecule type" value="Genomic_DNA"/>
</dbReference>
<evidence type="ECO:0000256" key="8">
    <source>
        <dbReference type="SAM" id="MobiDB-lite"/>
    </source>
</evidence>
<comment type="similarity">
    <text evidence="2">Belongs to the universal ribosomal protein uL29 family.</text>
</comment>
<dbReference type="STRING" id="231916.A0A409VGP2"/>
<accession>A0A409VGP2</accession>
<reference evidence="9 10" key="1">
    <citation type="journal article" date="2018" name="Evol. Lett.">
        <title>Horizontal gene cluster transfer increased hallucinogenic mushroom diversity.</title>
        <authorList>
            <person name="Reynolds H.T."/>
            <person name="Vijayakumar V."/>
            <person name="Gluck-Thaler E."/>
            <person name="Korotkin H.B."/>
            <person name="Matheny P.B."/>
            <person name="Slot J.C."/>
        </authorList>
    </citation>
    <scope>NUCLEOTIDE SEQUENCE [LARGE SCALE GENOMIC DNA]</scope>
    <source>
        <strain evidence="9 10">SRW20</strain>
    </source>
</reference>
<protein>
    <recommendedName>
        <fullName evidence="6">Large ribosomal subunit protein uL29m</fullName>
    </recommendedName>
    <alternativeName>
        <fullName evidence="7">54S ribosomal protein L4, mitochondrial</fullName>
    </alternativeName>
</protein>
<evidence type="ECO:0000256" key="7">
    <source>
        <dbReference type="ARBA" id="ARBA00035399"/>
    </source>
</evidence>
<feature type="region of interest" description="Disordered" evidence="8">
    <location>
        <begin position="202"/>
        <end position="226"/>
    </location>
</feature>
<organism evidence="9 10">
    <name type="scientific">Gymnopilus dilepis</name>
    <dbReference type="NCBI Taxonomy" id="231916"/>
    <lineage>
        <taxon>Eukaryota</taxon>
        <taxon>Fungi</taxon>
        <taxon>Dikarya</taxon>
        <taxon>Basidiomycota</taxon>
        <taxon>Agaricomycotina</taxon>
        <taxon>Agaricomycetes</taxon>
        <taxon>Agaricomycetidae</taxon>
        <taxon>Agaricales</taxon>
        <taxon>Agaricineae</taxon>
        <taxon>Hymenogastraceae</taxon>
        <taxon>Gymnopilus</taxon>
    </lineage>
</organism>
<dbReference type="SUPFAM" id="SSF46561">
    <property type="entry name" value="Ribosomal protein L29 (L29p)"/>
    <property type="match status" value="1"/>
</dbReference>
<evidence type="ECO:0000256" key="2">
    <source>
        <dbReference type="ARBA" id="ARBA00009254"/>
    </source>
</evidence>
<keyword evidence="3" id="KW-0689">Ribosomal protein</keyword>
<comment type="subcellular location">
    <subcellularLocation>
        <location evidence="1">Mitochondrion</location>
    </subcellularLocation>
</comment>
<dbReference type="Gene3D" id="6.10.330.20">
    <property type="match status" value="1"/>
</dbReference>
<feature type="region of interest" description="Disordered" evidence="8">
    <location>
        <begin position="23"/>
        <end position="52"/>
    </location>
</feature>
<dbReference type="OrthoDB" id="270763at2759"/>
<dbReference type="Pfam" id="PF06984">
    <property type="entry name" value="MRP-L47"/>
    <property type="match status" value="1"/>
</dbReference>
<dbReference type="GO" id="GO:0003735">
    <property type="term" value="F:structural constituent of ribosome"/>
    <property type="evidence" value="ECO:0007669"/>
    <property type="project" value="InterPro"/>
</dbReference>
<evidence type="ECO:0000256" key="5">
    <source>
        <dbReference type="ARBA" id="ARBA00023274"/>
    </source>
</evidence>
<keyword evidence="5" id="KW-0687">Ribonucleoprotein</keyword>
<dbReference type="AlphaFoldDB" id="A0A409VGP2"/>
<evidence type="ECO:0000256" key="1">
    <source>
        <dbReference type="ARBA" id="ARBA00004173"/>
    </source>
</evidence>
<evidence type="ECO:0000256" key="6">
    <source>
        <dbReference type="ARBA" id="ARBA00035289"/>
    </source>
</evidence>
<dbReference type="GO" id="GO:0032543">
    <property type="term" value="P:mitochondrial translation"/>
    <property type="evidence" value="ECO:0007669"/>
    <property type="project" value="TreeGrafter"/>
</dbReference>
<evidence type="ECO:0000256" key="3">
    <source>
        <dbReference type="ARBA" id="ARBA00022980"/>
    </source>
</evidence>
<dbReference type="PANTHER" id="PTHR21183:SF18">
    <property type="entry name" value="LARGE RIBOSOMAL SUBUNIT PROTEIN UL29M"/>
    <property type="match status" value="1"/>
</dbReference>
<comment type="caution">
    <text evidence="9">The sequence shown here is derived from an EMBL/GenBank/DDBJ whole genome shotgun (WGS) entry which is preliminary data.</text>
</comment>
<evidence type="ECO:0000256" key="4">
    <source>
        <dbReference type="ARBA" id="ARBA00023128"/>
    </source>
</evidence>
<dbReference type="GO" id="GO:0005762">
    <property type="term" value="C:mitochondrial large ribosomal subunit"/>
    <property type="evidence" value="ECO:0007669"/>
    <property type="project" value="TreeGrafter"/>
</dbReference>